<dbReference type="SUPFAM" id="SSF49785">
    <property type="entry name" value="Galactose-binding domain-like"/>
    <property type="match status" value="7"/>
</dbReference>
<feature type="domain" description="F5/8 type C" evidence="4">
    <location>
        <begin position="280"/>
        <end position="429"/>
    </location>
</feature>
<feature type="signal peptide" evidence="3">
    <location>
        <begin position="1"/>
        <end position="26"/>
    </location>
</feature>
<evidence type="ECO:0000256" key="3">
    <source>
        <dbReference type="SAM" id="SignalP"/>
    </source>
</evidence>
<feature type="domain" description="F5/8 type C" evidence="4">
    <location>
        <begin position="1532"/>
        <end position="1682"/>
    </location>
</feature>
<dbReference type="PROSITE" id="PS50022">
    <property type="entry name" value="FA58C_3"/>
    <property type="match status" value="4"/>
</dbReference>
<protein>
    <submittedName>
        <fullName evidence="6">DUF5011 domain-containing protein</fullName>
    </submittedName>
</protein>
<dbReference type="InterPro" id="IPR008979">
    <property type="entry name" value="Galactose-bd-like_sf"/>
</dbReference>
<gene>
    <name evidence="6" type="ORF">CHL78_012335</name>
</gene>
<dbReference type="RefSeq" id="WP_094366653.1">
    <property type="nucleotide sequence ID" value="NZ_NOJY02000021.1"/>
</dbReference>
<dbReference type="InterPro" id="IPR042279">
    <property type="entry name" value="Pep_M60_3"/>
</dbReference>
<feature type="domain" description="F5/8 type C" evidence="4">
    <location>
        <begin position="54"/>
        <end position="206"/>
    </location>
</feature>
<keyword evidence="3" id="KW-0732">Signal</keyword>
<comment type="caution">
    <text evidence="6">The sequence shown here is derived from an EMBL/GenBank/DDBJ whole genome shotgun (WGS) entry which is preliminary data.</text>
</comment>
<feature type="coiled-coil region" evidence="2">
    <location>
        <begin position="2221"/>
        <end position="2258"/>
    </location>
</feature>
<dbReference type="Pfam" id="PF00754">
    <property type="entry name" value="F5_F8_type_C"/>
    <property type="match status" value="4"/>
</dbReference>
<organism evidence="6 7">
    <name type="scientific">Romboutsia weinsteinii</name>
    <dbReference type="NCBI Taxonomy" id="2020949"/>
    <lineage>
        <taxon>Bacteria</taxon>
        <taxon>Bacillati</taxon>
        <taxon>Bacillota</taxon>
        <taxon>Clostridia</taxon>
        <taxon>Peptostreptococcales</taxon>
        <taxon>Peptostreptococcaceae</taxon>
        <taxon>Romboutsia</taxon>
    </lineage>
</organism>
<dbReference type="EMBL" id="NOJY02000021">
    <property type="protein sequence ID" value="RDY26734.1"/>
    <property type="molecule type" value="Genomic_DNA"/>
</dbReference>
<dbReference type="InterPro" id="IPR032179">
    <property type="entry name" value="Cry22Aa_Ig-like"/>
</dbReference>
<feature type="domain" description="Peptidase M60" evidence="5">
    <location>
        <begin position="738"/>
        <end position="1057"/>
    </location>
</feature>
<dbReference type="Gene3D" id="2.60.120.1250">
    <property type="entry name" value="Peptidase M60, enhancin-like domain 1"/>
    <property type="match status" value="1"/>
</dbReference>
<dbReference type="Gene3D" id="1.20.1270.90">
    <property type="entry name" value="AF1782-like"/>
    <property type="match status" value="1"/>
</dbReference>
<dbReference type="Pfam" id="PF16403">
    <property type="entry name" value="Bact_surface_Ig-like"/>
    <property type="match status" value="3"/>
</dbReference>
<keyword evidence="7" id="KW-1185">Reference proteome</keyword>
<dbReference type="InterPro" id="IPR013222">
    <property type="entry name" value="Glyco_hyd_98_carb-bd"/>
</dbReference>
<evidence type="ECO:0000259" key="4">
    <source>
        <dbReference type="PROSITE" id="PS50022"/>
    </source>
</evidence>
<dbReference type="Pfam" id="PF08305">
    <property type="entry name" value="NPCBM"/>
    <property type="match status" value="3"/>
</dbReference>
<dbReference type="PROSITE" id="PS51723">
    <property type="entry name" value="PEPTIDASE_M60"/>
    <property type="match status" value="1"/>
</dbReference>
<dbReference type="OrthoDB" id="197688at2"/>
<dbReference type="InterPro" id="IPR013783">
    <property type="entry name" value="Ig-like_fold"/>
</dbReference>
<dbReference type="Gene3D" id="1.10.390.30">
    <property type="entry name" value="Peptidase M60, enhancin-like domain 3"/>
    <property type="match status" value="1"/>
</dbReference>
<dbReference type="Gene3D" id="2.60.120.1060">
    <property type="entry name" value="NPCBM/NEW2 domain"/>
    <property type="match status" value="3"/>
</dbReference>
<evidence type="ECO:0000313" key="6">
    <source>
        <dbReference type="EMBL" id="RDY26734.1"/>
    </source>
</evidence>
<keyword evidence="1" id="KW-0378">Hydrolase</keyword>
<dbReference type="InterPro" id="IPR000421">
    <property type="entry name" value="FA58C"/>
</dbReference>
<sequence>MKKKISSILAVSLIATNISPAINVFANEIDKEKVKLIEESVANQAKISPFNLNSHSNFEGYNKIYRVATNQIKSISNNGGQYSSNSIDKAIDGNLSTHWETGKQNTASFKNEVVVEFNQLESIDRIAYATRQDSAKGKGFPTEFEIYASTTGEDEDLKLMTTGSHTSTGNMLEFKFETITAKKIKFVFKEANQNWASASEFWFYREDKIIDKMSNIFTNDNKNELSEQFNTLEKLDAFDGEAQSHPLYSTIKEDIENARILLTQDEAHYMDAIVSKFVPFNDQRLNKYDELFKLSREEIKAISTNGGNYANNVIERAIDGDPSTQWHSGKTNSSTHTNEVTITLKELTEINRVMYTNKASRGFATEFEIYVSKTSTGDTFQKVTAGKHNVTSDTLEILFNPVQAKRIKFVFAKGHENWALAHEFGIYKQDTLKEIMDRLFVDSNMSEVNGQFATIGAIESLMEEAKEHPFKEEYMEKLELAKELVEFGQIQSGTSNVNKFTPFYTDYINQYDDTYRVKNISISNNGGKYGSSVIEKAIDEDVNSHWETGKPNSDSFKNEVVLTLKQAEAINRLTYKSRNGSKGFAKKFSIYVSPVASGDNFQKVSDGGYTITNDMMSIQFDNIKAKRVKFVFDEANQDWASIGDIRVYKEDKVSEKMETLFTNTGMSEVSEEFNSIEKLSALEEEVKNHPLAPVFLEDIDMAKEILSGTLQNIKTVVAEQVGDRNAHANSNLKFGYGNNYQPTGVMALAGETVTVYVDVEPGQPLPQLMFSQQEGSFASWGVHVSLHPGKNVIKVPKISQNDGWYKHSVTPGGPIYIVNPYTEEQQSKAPVIRFASGAELFPFLDKDTNEAELISFIKEYKKKLEEDKKQNPDVMDRKVLDLFEFASDRIVFTGTATGAYQAYVTGNKKPLSTLNMWDDHMDMLFKYQGLDGRSEKHDIKKTRENIRLAQPFGYMYAAGGHIGVQKDVMSGMLTSVGGWGVDHEIGHKMDIGVRTVGEVTNNMLPQHSSYYYNSPDKRIPFESHVFKNVIDTDNNEYNSGGFFEKLAVFWQLEMIYPGYWAKLNSLYRENNVVLDPNNASNDKLNQLAKYSSIALELDLTEHFERHGFWVSDETKEFLSKYQKPDKKTWYASYDYIEYKGDGLTENPKVDIGFYRMNTSLQLNLKVDSKYSKDIMGYEILKDGEVIGFTSTNSFIDVNSEPNESATYKVIPYDKKLNDMEGTEINSQSPGLRLQQDIINLKLRENFDPMALVNAVDYMGNDIDSKVEVTSNVNQNEKGEYEVTYSVTDRGITVSKTVKVNVVSDYDYLSDSEWKSVETQYGSPRRNSNIKGRVNGDITTFEKGFGIHAKGKIVYDLSDKDYDTFEALLGVDVGIASQEKSSITFKIVGDGKTLATTNVLKHADNMTHINVDVKGVQELVIEINDGGNGNSSDHAVIANPKLTTNNAKPVITANSKEYLLGSDINILDGVSALDTEDGDLTSSIEIVLNNYEENKSGRFEVVYKVTDSDNNSVEKKVYITVYENLNVDKSKYGKFDNLDKYNEEFKIPAVSVSNNAGNYGSSVIAKTIDNKINTHWETNKTNSETFKNEIIFDLGETKEISKIAYAARRDAGGKGFANKFEIYVSNESEGNDFILAGKGEYKGSNTDVVEFNISKTNARRVKFKFVEANQGWASLSEISFYKEDVLANKINDLFTDNTKTEVNEKYNTLESVDALKEEVKNHPAYKLFEEDLNKAKEIIEAKFPTLKVEEVTYIKLNNEFDLMSGVSASDKEDGNITSSVVVNSGEFTTSKAGEYTITYTVTDSDKNIATKERKIVVYSEDKHMSDINWESAVSGWRTVTKDTAVASNNKIKLNINGKIQEFAKGIGAATNAEIVYNLNGEYSNFSTYMGTDKNYNDNRTSIIFKVFADGKEVYTSDVIRKDSKAEFVSLDVTGVKELKLVANDAGDGGLGDYASWAEPKLYSTNVKPKLTIEKDIAVKLGDSIENVIGEFSATDAEDGDLTNKVEIAGQDKVNFNRAGKYKITFTVTDSDGNKIEKVRTISVVNMEDFKYLTDYDWKSANQSHGSTRKDSAASANALRLTKEDGTVATYERGIGAHSNATIVYDLSDKEYDFFSAYVGVDRAMHGTVGSVQFEVYVDNQKAFDSGVMNSRDAQKYVEVSIAGAKELKLVVKDGGNGIGSDHASFGDTKLHFANDVLDFTELESVIENAENINKENYTSTSIEALETALNKAKEVVSSADATQELIDEAAKDLKDALDNIIALDNFKELESLLEEANKLKIYMYTKDSRDILESSKAKVEEILSSKSQTVEEIKVAVEEFRNILNSLELDADKVAIQEKLEEIKDITRNDIVGDKHVEVRWSNFQIAKEDLEKLLVNTNATKQEISNAIFMMDYFLDDLIGDWYK</sequence>
<keyword evidence="1" id="KW-0326">Glycosidase</keyword>
<evidence type="ECO:0000256" key="1">
    <source>
        <dbReference type="ARBA" id="ARBA00023295"/>
    </source>
</evidence>
<evidence type="ECO:0000256" key="2">
    <source>
        <dbReference type="SAM" id="Coils"/>
    </source>
</evidence>
<accession>A0A371J210</accession>
<evidence type="ECO:0000259" key="5">
    <source>
        <dbReference type="PROSITE" id="PS51723"/>
    </source>
</evidence>
<dbReference type="Gene3D" id="2.60.120.260">
    <property type="entry name" value="Galactose-binding domain-like"/>
    <property type="match status" value="4"/>
</dbReference>
<dbReference type="SMART" id="SM01276">
    <property type="entry name" value="M60-like"/>
    <property type="match status" value="1"/>
</dbReference>
<dbReference type="Gene3D" id="3.40.390.80">
    <property type="entry name" value="Peptidase M60, enhancin-like domain 2"/>
    <property type="match status" value="1"/>
</dbReference>
<dbReference type="SMART" id="SM00776">
    <property type="entry name" value="NPCBM"/>
    <property type="match status" value="3"/>
</dbReference>
<name>A0A371J210_9FIRM</name>
<dbReference type="GO" id="GO:0016798">
    <property type="term" value="F:hydrolase activity, acting on glycosyl bonds"/>
    <property type="evidence" value="ECO:0007669"/>
    <property type="project" value="UniProtKB-KW"/>
</dbReference>
<dbReference type="InterPro" id="IPR038637">
    <property type="entry name" value="NPCBM_sf"/>
</dbReference>
<evidence type="ECO:0000313" key="7">
    <source>
        <dbReference type="Proteomes" id="UP000215694"/>
    </source>
</evidence>
<keyword evidence="2" id="KW-0175">Coiled coil</keyword>
<proteinExistence type="predicted"/>
<reference evidence="6 7" key="1">
    <citation type="journal article" date="2017" name="Genome Announc.">
        <title>Draft Genome Sequence of Romboutsia weinsteinii sp. nov. Strain CCRI-19649(T) Isolated from Surface Water.</title>
        <authorList>
            <person name="Maheux A.F."/>
            <person name="Boudreau D.K."/>
            <person name="Berube E."/>
            <person name="Boissinot M."/>
            <person name="Cantin P."/>
            <person name="Raymond F."/>
            <person name="Corbeil J."/>
            <person name="Omar R.F."/>
            <person name="Bergeron M.G."/>
        </authorList>
    </citation>
    <scope>NUCLEOTIDE SEQUENCE [LARGE SCALE GENOMIC DNA]</scope>
    <source>
        <strain evidence="6 7">CCRI-19649</strain>
    </source>
</reference>
<dbReference type="Gene3D" id="2.60.40.10">
    <property type="entry name" value="Immunoglobulins"/>
    <property type="match status" value="4"/>
</dbReference>
<dbReference type="Pfam" id="PF13402">
    <property type="entry name" value="Peptidase_M60"/>
    <property type="match status" value="1"/>
</dbReference>
<dbReference type="Proteomes" id="UP000215694">
    <property type="component" value="Unassembled WGS sequence"/>
</dbReference>
<dbReference type="InterPro" id="IPR031161">
    <property type="entry name" value="Peptidase_M60_dom"/>
</dbReference>
<feature type="domain" description="F5/8 type C" evidence="4">
    <location>
        <begin position="503"/>
        <end position="650"/>
    </location>
</feature>
<feature type="chain" id="PRO_5017067483" evidence="3">
    <location>
        <begin position="27"/>
        <end position="2404"/>
    </location>
</feature>